<dbReference type="RefSeq" id="WP_406695802.1">
    <property type="nucleotide sequence ID" value="NZ_CP155447.1"/>
</dbReference>
<evidence type="ECO:0000256" key="3">
    <source>
        <dbReference type="ARBA" id="ARBA00023004"/>
    </source>
</evidence>
<name>A0AAU7CDP6_9BACT</name>
<keyword evidence="1" id="KW-0349">Heme</keyword>
<gene>
    <name evidence="5" type="primary">hemQ</name>
    <name evidence="5" type="ORF">V5E97_32860</name>
</gene>
<reference evidence="5" key="1">
    <citation type="submission" date="2024-05" db="EMBL/GenBank/DDBJ databases">
        <title>Planctomycetes of the genus Singulisphaera possess chitinolytic capabilities.</title>
        <authorList>
            <person name="Ivanova A."/>
        </authorList>
    </citation>
    <scope>NUCLEOTIDE SEQUENCE</scope>
    <source>
        <strain evidence="5">Ch08T</strain>
    </source>
</reference>
<accession>A0AAU7CDP6</accession>
<dbReference type="GO" id="GO:0016491">
    <property type="term" value="F:oxidoreductase activity"/>
    <property type="evidence" value="ECO:0007669"/>
    <property type="project" value="UniProtKB-KW"/>
</dbReference>
<dbReference type="InterPro" id="IPR011008">
    <property type="entry name" value="Dimeric_a/b-barrel"/>
</dbReference>
<keyword evidence="5" id="KW-0560">Oxidoreductase</keyword>
<dbReference type="InterPro" id="IPR010644">
    <property type="entry name" value="ChdC/CLD"/>
</dbReference>
<feature type="compositionally biased region" description="Polar residues" evidence="4">
    <location>
        <begin position="1"/>
        <end position="16"/>
    </location>
</feature>
<sequence length="297" mass="33106">MSQGAEPTSQPTSHPTQHGHRPASSTQIPATLVPQEGWHFLHLFFKVDRAVLAGLSADTRRDGIEVLKKVLDPAAPGAPNQLQCFAVPGHKADFGIMLAGTDLKAVHAIQIAIQASPLGPALVVTDSFYSITEVSEYVPDAEEYGRILRDREGVDPESSGYKTKVASYAARLGPMNQQRLYPDFPDWPCLCFYPMSKMRQGDQNWYLLPFEERSELMSHHGRSGMKFAGRVSQLITASTGLDDWEWGVTLWAKNPSYLKEIVYTMRFDESSAKYALFGDFYFGYILPAAELLDTLRL</sequence>
<dbReference type="PANTHER" id="PTHR36843:SF1">
    <property type="entry name" value="COPROHEME DECARBOXYLASE"/>
    <property type="match status" value="1"/>
</dbReference>
<dbReference type="Gene3D" id="3.30.70.1030">
    <property type="entry name" value="Apc35880, domain 1"/>
    <property type="match status" value="2"/>
</dbReference>
<evidence type="ECO:0000256" key="2">
    <source>
        <dbReference type="ARBA" id="ARBA00022723"/>
    </source>
</evidence>
<evidence type="ECO:0000256" key="4">
    <source>
        <dbReference type="SAM" id="MobiDB-lite"/>
    </source>
</evidence>
<organism evidence="5">
    <name type="scientific">Singulisphaera sp. Ch08</name>
    <dbReference type="NCBI Taxonomy" id="3120278"/>
    <lineage>
        <taxon>Bacteria</taxon>
        <taxon>Pseudomonadati</taxon>
        <taxon>Planctomycetota</taxon>
        <taxon>Planctomycetia</taxon>
        <taxon>Isosphaerales</taxon>
        <taxon>Isosphaeraceae</taxon>
        <taxon>Singulisphaera</taxon>
    </lineage>
</organism>
<dbReference type="GO" id="GO:0046872">
    <property type="term" value="F:metal ion binding"/>
    <property type="evidence" value="ECO:0007669"/>
    <property type="project" value="UniProtKB-KW"/>
</dbReference>
<dbReference type="SUPFAM" id="SSF54909">
    <property type="entry name" value="Dimeric alpha+beta barrel"/>
    <property type="match status" value="1"/>
</dbReference>
<evidence type="ECO:0000313" key="5">
    <source>
        <dbReference type="EMBL" id="XBH03062.1"/>
    </source>
</evidence>
<keyword evidence="3" id="KW-0408">Iron</keyword>
<keyword evidence="2" id="KW-0479">Metal-binding</keyword>
<dbReference type="AlphaFoldDB" id="A0AAU7CDP6"/>
<evidence type="ECO:0000256" key="1">
    <source>
        <dbReference type="ARBA" id="ARBA00022617"/>
    </source>
</evidence>
<dbReference type="PANTHER" id="PTHR36843">
    <property type="entry name" value="HEME-DEPENDENT PEROXIDASE YWFI-RELATED"/>
    <property type="match status" value="1"/>
</dbReference>
<dbReference type="EMBL" id="CP155447">
    <property type="protein sequence ID" value="XBH03062.1"/>
    <property type="molecule type" value="Genomic_DNA"/>
</dbReference>
<dbReference type="GO" id="GO:0020037">
    <property type="term" value="F:heme binding"/>
    <property type="evidence" value="ECO:0007669"/>
    <property type="project" value="InterPro"/>
</dbReference>
<feature type="region of interest" description="Disordered" evidence="4">
    <location>
        <begin position="1"/>
        <end position="26"/>
    </location>
</feature>
<dbReference type="Pfam" id="PF06778">
    <property type="entry name" value="Chlor_dismutase"/>
    <property type="match status" value="1"/>
</dbReference>
<protein>
    <submittedName>
        <fullName evidence="5">Hydrogen peroxide-dependent heme synthase</fullName>
        <ecNumber evidence="5">1.3.98.5</ecNumber>
    </submittedName>
</protein>
<dbReference type="EC" id="1.3.98.5" evidence="5"/>
<dbReference type="NCBIfam" id="NF008913">
    <property type="entry name" value="PRK12276.1"/>
    <property type="match status" value="1"/>
</dbReference>
<proteinExistence type="predicted"/>